<dbReference type="Gene3D" id="1.50.10.10">
    <property type="match status" value="1"/>
</dbReference>
<sequence>MKRPHDLLSLHSDTLNFLLVPTGDIFEMSSGSVLINQFRGNAKDGSANNIFLRIYENNKVKSVHPLLGQQSACHVSRNENCIRYEGRCAGIAYITDLFLIENSWFYEITLNSEDEITVDLLYGQDIGLSGKENVLTNELYTSQYLGHSVFEGEYGYTICSRQNMPDNGCNPYLQQGSLSHRIIHYATDGLDFFGLEYKKTNTPAALLNGLTDRNLQYEFAYSSLLTEPFTFSGSDTSVFYGHFFKHHKEKITHPDFLTVIKEQYKQKHSGEGTFSPVQTYRIKEMYGAPLNSLEMSSDEIRRLFPQQLLAETKDSQIISFFTPDHSHVVTVKKEEEVIRPHGTIIITPPDGSTISNDLISSTHYMYGVFNSHVVLGNTNLHKLISTPRGFLNILKNSGQRIYVRKDRDFHLLSLPSLYEMGMNYSRWYYKTEDDLILVTAYCSSKNPIHEKALPQASQVHLEVLSVNGCKYDFIVTNQLSMGTNEFTHDILGTVTENKIHFPFQTDKYENLSYDIISHESCIISDDRIFYEEALPFDETFVTFSYTNTDTLHLTIGGSFDPNACISSIADFGKEKAYAMEQYASIMKHFHLYALEENERLSILNETAWWYTHNAMIHFLMPHGLEQPGGAAWGTRDICQGPLEYFLSTGNYGIIREILINIFSHQESATNEWPQWFMFDRYDMNAGECHGDVIFWPLKSLADYLTASQDYTILQEILPYGDNWEKKESLFSHIQAAVSQIQKDRFIPGTGLITYAGGDWDDTLQPENPEMKEKLVSTWTQALACQTFMILGEALSHYDAPFSRTLLDLGECTRKAFSDYAVKDHIIAGFLEWNETAKHLLHPADNETNIHYRLLPQTRSIIAELADQSQAAKNIEIIHQYLECPDGVRLMDAPASYDGGVSHLFKRAEQAANVGREISLQYSHAHIRYIEAMAKYGNAKKAWEGLFQINPVLIQKTVPNACLRQSNMYFSSSDGDYKDRYEYQQDFHLLRSGSIPVKGGWRLYSSGPGIYMHQLISHILGIRFQASAIIIDPVLPNYLGDFELSLECFGTVCTFHYRKSESNCVQLLHNGTDLKHTYCSNPYRSGGIKIDKNTFLSVKEKEFTVTY</sequence>
<comment type="caution">
    <text evidence="7">The sequence shown here is derived from an EMBL/GenBank/DDBJ whole genome shotgun (WGS) entry which is preliminary data.</text>
</comment>
<reference evidence="7 8" key="1">
    <citation type="submission" date="2018-02" db="EMBL/GenBank/DDBJ databases">
        <title>Genomic Encyclopedia of Archaeal and Bacterial Type Strains, Phase II (KMG-II): from individual species to whole genera.</title>
        <authorList>
            <person name="Goeker M."/>
        </authorList>
    </citation>
    <scope>NUCLEOTIDE SEQUENCE [LARGE SCALE GENOMIC DNA]</scope>
    <source>
        <strain evidence="7 8">DSM 3808</strain>
    </source>
</reference>
<dbReference type="PANTHER" id="PTHR37469">
    <property type="entry name" value="CELLOBIONIC ACID PHOSPHORYLASE-RELATED"/>
    <property type="match status" value="1"/>
</dbReference>
<dbReference type="RefSeq" id="WP_170072131.1">
    <property type="nucleotide sequence ID" value="NZ_PTJA01000001.1"/>
</dbReference>
<feature type="domain" description="Glycosyl hydrolase 94 catalytic" evidence="3">
    <location>
        <begin position="691"/>
        <end position="955"/>
    </location>
</feature>
<feature type="domain" description="SOGP N-terminal" evidence="6">
    <location>
        <begin position="20"/>
        <end position="241"/>
    </location>
</feature>
<dbReference type="InterPro" id="IPR052047">
    <property type="entry name" value="GH94_Enzymes"/>
</dbReference>
<protein>
    <submittedName>
        <fullName evidence="7">Cellobiose phosphorylase</fullName>
    </submittedName>
</protein>
<feature type="domain" description="Glycoside phosphorylase super sandwich" evidence="4">
    <location>
        <begin position="304"/>
        <end position="557"/>
    </location>
</feature>
<accession>A0A2S6HYI7</accession>
<gene>
    <name evidence="7" type="ORF">BXY41_101265</name>
</gene>
<dbReference type="EMBL" id="PTJA01000001">
    <property type="protein sequence ID" value="PPK83202.1"/>
    <property type="molecule type" value="Genomic_DNA"/>
</dbReference>
<dbReference type="PANTHER" id="PTHR37469:SF2">
    <property type="entry name" value="CELLOBIONIC ACID PHOSPHORYLASE"/>
    <property type="match status" value="1"/>
</dbReference>
<evidence type="ECO:0000313" key="8">
    <source>
        <dbReference type="Proteomes" id="UP000237749"/>
    </source>
</evidence>
<evidence type="ECO:0000256" key="2">
    <source>
        <dbReference type="ARBA" id="ARBA00022679"/>
    </source>
</evidence>
<dbReference type="Pfam" id="PF21958">
    <property type="entry name" value="SOGP_N"/>
    <property type="match status" value="1"/>
</dbReference>
<dbReference type="InterPro" id="IPR053831">
    <property type="entry name" value="SOGP_N"/>
</dbReference>
<keyword evidence="2" id="KW-0808">Transferase</keyword>
<dbReference type="SUPFAM" id="SSF48208">
    <property type="entry name" value="Six-hairpin glycosidases"/>
    <property type="match status" value="1"/>
</dbReference>
<dbReference type="Pfam" id="PF17167">
    <property type="entry name" value="Glyco_hydro_94"/>
    <property type="match status" value="1"/>
</dbReference>
<keyword evidence="1" id="KW-0328">Glycosyltransferase</keyword>
<dbReference type="Proteomes" id="UP000237749">
    <property type="component" value="Unassembled WGS sequence"/>
</dbReference>
<feature type="domain" description="Glycoside phosphorylase C-terminal" evidence="5">
    <location>
        <begin position="1020"/>
        <end position="1101"/>
    </location>
</feature>
<keyword evidence="8" id="KW-1185">Reference proteome</keyword>
<dbReference type="InterPro" id="IPR012341">
    <property type="entry name" value="6hp_glycosidase-like_sf"/>
</dbReference>
<dbReference type="InterPro" id="IPR008928">
    <property type="entry name" value="6-hairpin_glycosidase_sf"/>
</dbReference>
<organism evidence="7 8">
    <name type="scientific">Lacrimispora xylanisolvens</name>
    <dbReference type="NCBI Taxonomy" id="384636"/>
    <lineage>
        <taxon>Bacteria</taxon>
        <taxon>Bacillati</taxon>
        <taxon>Bacillota</taxon>
        <taxon>Clostridia</taxon>
        <taxon>Lachnospirales</taxon>
        <taxon>Lachnospiraceae</taxon>
        <taxon>Lacrimispora</taxon>
    </lineage>
</organism>
<evidence type="ECO:0000313" key="7">
    <source>
        <dbReference type="EMBL" id="PPK83202.1"/>
    </source>
</evidence>
<name>A0A2S6HYI7_9FIRM</name>
<evidence type="ECO:0000259" key="3">
    <source>
        <dbReference type="Pfam" id="PF17167"/>
    </source>
</evidence>
<dbReference type="InterPro" id="IPR048773">
    <property type="entry name" value="SOGP_C"/>
</dbReference>
<evidence type="ECO:0000256" key="1">
    <source>
        <dbReference type="ARBA" id="ARBA00022676"/>
    </source>
</evidence>
<dbReference type="GO" id="GO:0016757">
    <property type="term" value="F:glycosyltransferase activity"/>
    <property type="evidence" value="ECO:0007669"/>
    <property type="project" value="UniProtKB-KW"/>
</dbReference>
<dbReference type="InterPro" id="IPR033432">
    <property type="entry name" value="GH94_catalytic"/>
</dbReference>
<dbReference type="InterPro" id="IPR048771">
    <property type="entry name" value="SOGP_2nd"/>
</dbReference>
<evidence type="ECO:0000259" key="5">
    <source>
        <dbReference type="Pfam" id="PF21270"/>
    </source>
</evidence>
<evidence type="ECO:0000259" key="4">
    <source>
        <dbReference type="Pfam" id="PF21250"/>
    </source>
</evidence>
<dbReference type="AlphaFoldDB" id="A0A2S6HYI7"/>
<dbReference type="Pfam" id="PF21250">
    <property type="entry name" value="SOGP_2nd"/>
    <property type="match status" value="1"/>
</dbReference>
<evidence type="ECO:0000259" key="6">
    <source>
        <dbReference type="Pfam" id="PF21958"/>
    </source>
</evidence>
<dbReference type="Pfam" id="PF21270">
    <property type="entry name" value="SOGP_4th"/>
    <property type="match status" value="1"/>
</dbReference>
<dbReference type="GO" id="GO:0005975">
    <property type="term" value="P:carbohydrate metabolic process"/>
    <property type="evidence" value="ECO:0007669"/>
    <property type="project" value="InterPro"/>
</dbReference>
<proteinExistence type="predicted"/>